<evidence type="ECO:0000256" key="8">
    <source>
        <dbReference type="ARBA" id="ARBA00022840"/>
    </source>
</evidence>
<evidence type="ECO:0000313" key="12">
    <source>
        <dbReference type="Proteomes" id="UP000199476"/>
    </source>
</evidence>
<keyword evidence="8" id="KW-0067">ATP-binding</keyword>
<evidence type="ECO:0000256" key="6">
    <source>
        <dbReference type="ARBA" id="ARBA00022723"/>
    </source>
</evidence>
<evidence type="ECO:0000256" key="10">
    <source>
        <dbReference type="ARBA" id="ARBA00032441"/>
    </source>
</evidence>
<evidence type="ECO:0000256" key="4">
    <source>
        <dbReference type="ARBA" id="ARBA00022490"/>
    </source>
</evidence>
<dbReference type="InterPro" id="IPR027417">
    <property type="entry name" value="P-loop_NTPase"/>
</dbReference>
<reference evidence="11 12" key="1">
    <citation type="submission" date="2016-10" db="EMBL/GenBank/DDBJ databases">
        <authorList>
            <person name="de Groot N.N."/>
        </authorList>
    </citation>
    <scope>NUCLEOTIDE SEQUENCE [LARGE SCALE GENOMIC DNA]</scope>
    <source>
        <strain evidence="11 12">SLAS-1</strain>
    </source>
</reference>
<dbReference type="GO" id="GO:0046872">
    <property type="term" value="F:metal ion binding"/>
    <property type="evidence" value="ECO:0007669"/>
    <property type="project" value="UniProtKB-KW"/>
</dbReference>
<sequence>MIKFTTISRQETERAGKKLGECLGEKFRKEELLEGMTILLKGELGAGKTTYIRGVIRAVIPGERVTSPSYTLINEYTSSLLSFVHADLYRLQQQEEAEHIGLFEYPHRRSVLLVEWPERISIDWGNYLEIEINRGRQERKRILKIRAAGKREKNLLEELNGIYECGRD</sequence>
<evidence type="ECO:0000313" key="11">
    <source>
        <dbReference type="EMBL" id="SDL84867.1"/>
    </source>
</evidence>
<dbReference type="EMBL" id="FNGO01000010">
    <property type="protein sequence ID" value="SDL84867.1"/>
    <property type="molecule type" value="Genomic_DNA"/>
</dbReference>
<evidence type="ECO:0000256" key="7">
    <source>
        <dbReference type="ARBA" id="ARBA00022741"/>
    </source>
</evidence>
<keyword evidence="5" id="KW-0819">tRNA processing</keyword>
<accession>A0A1G9NFQ6</accession>
<dbReference type="Pfam" id="PF02367">
    <property type="entry name" value="TsaE"/>
    <property type="match status" value="1"/>
</dbReference>
<dbReference type="STRING" id="321763.SAMN04488692_11049"/>
<dbReference type="GO" id="GO:0005737">
    <property type="term" value="C:cytoplasm"/>
    <property type="evidence" value="ECO:0007669"/>
    <property type="project" value="UniProtKB-SubCell"/>
</dbReference>
<keyword evidence="9" id="KW-0460">Magnesium</keyword>
<evidence type="ECO:0000256" key="2">
    <source>
        <dbReference type="ARBA" id="ARBA00007599"/>
    </source>
</evidence>
<dbReference type="PANTHER" id="PTHR33540:SF2">
    <property type="entry name" value="TRNA THREONYLCARBAMOYLADENOSINE BIOSYNTHESIS PROTEIN TSAE"/>
    <property type="match status" value="1"/>
</dbReference>
<dbReference type="GO" id="GO:0005524">
    <property type="term" value="F:ATP binding"/>
    <property type="evidence" value="ECO:0007669"/>
    <property type="project" value="UniProtKB-KW"/>
</dbReference>
<dbReference type="OrthoDB" id="9815896at2"/>
<gene>
    <name evidence="11" type="ORF">SAMN04488692_11049</name>
</gene>
<dbReference type="InterPro" id="IPR003442">
    <property type="entry name" value="T6A_TsaE"/>
</dbReference>
<dbReference type="GO" id="GO:0002949">
    <property type="term" value="P:tRNA threonylcarbamoyladenosine modification"/>
    <property type="evidence" value="ECO:0007669"/>
    <property type="project" value="InterPro"/>
</dbReference>
<comment type="similarity">
    <text evidence="2">Belongs to the TsaE family.</text>
</comment>
<evidence type="ECO:0000256" key="5">
    <source>
        <dbReference type="ARBA" id="ARBA00022694"/>
    </source>
</evidence>
<proteinExistence type="inferred from homology"/>
<keyword evidence="7" id="KW-0547">Nucleotide-binding</keyword>
<dbReference type="Gene3D" id="3.40.50.300">
    <property type="entry name" value="P-loop containing nucleotide triphosphate hydrolases"/>
    <property type="match status" value="1"/>
</dbReference>
<evidence type="ECO:0000256" key="1">
    <source>
        <dbReference type="ARBA" id="ARBA00004496"/>
    </source>
</evidence>
<name>A0A1G9NFQ6_9FIRM</name>
<dbReference type="RefSeq" id="WP_159429846.1">
    <property type="nucleotide sequence ID" value="NZ_FNGO01000010.1"/>
</dbReference>
<dbReference type="PANTHER" id="PTHR33540">
    <property type="entry name" value="TRNA THREONYLCARBAMOYLADENOSINE BIOSYNTHESIS PROTEIN TSAE"/>
    <property type="match status" value="1"/>
</dbReference>
<organism evidence="11 12">
    <name type="scientific">Halarsenatibacter silvermanii</name>
    <dbReference type="NCBI Taxonomy" id="321763"/>
    <lineage>
        <taxon>Bacteria</taxon>
        <taxon>Bacillati</taxon>
        <taxon>Bacillota</taxon>
        <taxon>Clostridia</taxon>
        <taxon>Halanaerobiales</taxon>
        <taxon>Halarsenatibacteraceae</taxon>
        <taxon>Halarsenatibacter</taxon>
    </lineage>
</organism>
<dbReference type="SUPFAM" id="SSF52540">
    <property type="entry name" value="P-loop containing nucleoside triphosphate hydrolases"/>
    <property type="match status" value="1"/>
</dbReference>
<evidence type="ECO:0000256" key="3">
    <source>
        <dbReference type="ARBA" id="ARBA00019010"/>
    </source>
</evidence>
<dbReference type="NCBIfam" id="TIGR00150">
    <property type="entry name" value="T6A_YjeE"/>
    <property type="match status" value="1"/>
</dbReference>
<protein>
    <recommendedName>
        <fullName evidence="3">tRNA threonylcarbamoyladenosine biosynthesis protein TsaE</fullName>
    </recommendedName>
    <alternativeName>
        <fullName evidence="10">t(6)A37 threonylcarbamoyladenosine biosynthesis protein TsaE</fullName>
    </alternativeName>
</protein>
<dbReference type="AlphaFoldDB" id="A0A1G9NFQ6"/>
<keyword evidence="6" id="KW-0479">Metal-binding</keyword>
<comment type="subcellular location">
    <subcellularLocation>
        <location evidence="1">Cytoplasm</location>
    </subcellularLocation>
</comment>
<evidence type="ECO:0000256" key="9">
    <source>
        <dbReference type="ARBA" id="ARBA00022842"/>
    </source>
</evidence>
<keyword evidence="4" id="KW-0963">Cytoplasm</keyword>
<dbReference type="Proteomes" id="UP000199476">
    <property type="component" value="Unassembled WGS sequence"/>
</dbReference>
<keyword evidence="12" id="KW-1185">Reference proteome</keyword>